<dbReference type="PANTHER" id="PTHR46268:SF24">
    <property type="entry name" value="UNIVERSAL STRESS PROTEIN"/>
    <property type="match status" value="1"/>
</dbReference>
<accession>I3R342</accession>
<feature type="domain" description="UspA" evidence="2">
    <location>
        <begin position="2"/>
        <end position="147"/>
    </location>
</feature>
<evidence type="ECO:0000313" key="9">
    <source>
        <dbReference type="Proteomes" id="UP000027075"/>
    </source>
</evidence>
<dbReference type="HOGENOM" id="CLU_049301_11_1_2"/>
<dbReference type="SUPFAM" id="SSF52402">
    <property type="entry name" value="Adenine nucleotide alpha hydrolases-like"/>
    <property type="match status" value="1"/>
</dbReference>
<dbReference type="eggNOG" id="arCOG02053">
    <property type="taxonomic scope" value="Archaea"/>
</dbReference>
<dbReference type="Pfam" id="PF00582">
    <property type="entry name" value="Usp"/>
    <property type="match status" value="1"/>
</dbReference>
<dbReference type="PRINTS" id="PR01438">
    <property type="entry name" value="UNVRSLSTRESS"/>
</dbReference>
<dbReference type="PANTHER" id="PTHR46268">
    <property type="entry name" value="STRESS RESPONSE PROTEIN NHAX"/>
    <property type="match status" value="1"/>
</dbReference>
<dbReference type="Proteomes" id="UP000027075">
    <property type="component" value="Chromosome"/>
</dbReference>
<dbReference type="STRING" id="523841.HFX_0933"/>
<keyword evidence="8" id="KW-1185">Reference proteome</keyword>
<dbReference type="OrthoDB" id="105697at2157"/>
<name>I3R342_HALMT</name>
<evidence type="ECO:0000313" key="4">
    <source>
        <dbReference type="EMBL" id="AHZ21978.1"/>
    </source>
</evidence>
<proteinExistence type="inferred from homology"/>
<dbReference type="Proteomes" id="UP000011603">
    <property type="component" value="Unassembled WGS sequence"/>
</dbReference>
<evidence type="ECO:0000256" key="1">
    <source>
        <dbReference type="ARBA" id="ARBA00008791"/>
    </source>
</evidence>
<dbReference type="EMBL" id="CP007551">
    <property type="protein sequence ID" value="AHZ21978.1"/>
    <property type="molecule type" value="Genomic_DNA"/>
</dbReference>
<protein>
    <submittedName>
        <fullName evidence="4 6">Universal stress protein</fullName>
    </submittedName>
    <submittedName>
        <fullName evidence="3">UpsA domain-containing protein</fullName>
    </submittedName>
</protein>
<reference evidence="4 9" key="4">
    <citation type="submission" date="2014-04" db="EMBL/GenBank/DDBJ databases">
        <title>Transcriptional profiles of Haloferax mediterranei on the basis of nitrogen availability.</title>
        <authorList>
            <person name="Bautista V."/>
        </authorList>
    </citation>
    <scope>NUCLEOTIDE SEQUENCE [LARGE SCALE GENOMIC DNA]</scope>
    <source>
        <strain evidence="4">ATCC 33500</strain>
        <strain evidence="9">ATCC 33500 / DSM 1411 / JCM 8866 / NBRC 14739 / NCIMB 2177 / R-4</strain>
    </source>
</reference>
<dbReference type="KEGG" id="hme:HFX_0933"/>
<sequence length="147" mass="15929">MPETILVAVDGSPLSKRAFEQALSDAESEVVALHVIDPTDPGYSTPFDVDVSLEPLHGTDEWYERADELASEVFEELTELAEGSGLEVQTETLRGEPARAIIRYADENDVDAIYVGGHGRSDVADPLFGSVAELIVSRSPVNVMVVR</sequence>
<dbReference type="PaxDb" id="523841-HFX_0933"/>
<dbReference type="EMBL" id="AOLO01000006">
    <property type="protein sequence ID" value="EMA03490.1"/>
    <property type="molecule type" value="Genomic_DNA"/>
</dbReference>
<comment type="similarity">
    <text evidence="1">Belongs to the universal stress protein A family.</text>
</comment>
<dbReference type="PATRIC" id="fig|523841.21.peg.1178"/>
<evidence type="ECO:0000313" key="10">
    <source>
        <dbReference type="Proteomes" id="UP000299011"/>
    </source>
</evidence>
<dbReference type="RefSeq" id="WP_004572739.1">
    <property type="nucleotide sequence ID" value="NC_017941.2"/>
</dbReference>
<evidence type="ECO:0000313" key="8">
    <source>
        <dbReference type="Proteomes" id="UP000011603"/>
    </source>
</evidence>
<reference evidence="3 7" key="2">
    <citation type="journal article" date="2012" name="J. Bacteriol.">
        <title>Complete genome sequence of the metabolically versatile halophilic archaeon Haloferax mediterranei, a poly(3-hydroxybutyrate-co-3-hydroxyvalerate) producer.</title>
        <authorList>
            <person name="Han J."/>
            <person name="Zhang F."/>
            <person name="Hou J."/>
            <person name="Liu X."/>
            <person name="Li M."/>
            <person name="Liu H."/>
            <person name="Cai L."/>
            <person name="Zhang B."/>
            <person name="Chen Y."/>
            <person name="Zhou J."/>
            <person name="Hu S."/>
            <person name="Xiang H."/>
        </authorList>
    </citation>
    <scope>NUCLEOTIDE SEQUENCE [LARGE SCALE GENOMIC DNA]</scope>
    <source>
        <strain evidence="7">ATCC 33500 / DSM 1411 / JCM 8866 / NBRC 14739 / NCIMB 2177 / R-4</strain>
        <strain evidence="3">CGMCC 1.2087</strain>
    </source>
</reference>
<dbReference type="GeneID" id="40156293"/>
<reference evidence="6 10" key="6">
    <citation type="submission" date="2019-04" db="EMBL/GenBank/DDBJ databases">
        <title>Methylomes of two halophilic Archaea, Haloarcula marismortui and Haloferax mediterranei.</title>
        <authorList>
            <person name="DasSarma S."/>
            <person name="DasSarma P."/>
            <person name="DasSarma S."/>
            <person name="Fomenkov A."/>
            <person name="Vincze T."/>
            <person name="Anton B.P."/>
            <person name="Roberts R.J."/>
        </authorList>
    </citation>
    <scope>NUCLEOTIDE SEQUENCE [LARGE SCALE GENOMIC DNA]</scope>
    <source>
        <strain evidence="6">ATCC 33500</strain>
        <strain evidence="10">ATCC 33500 / DSM 1411 / JCM 8866 / NBRC 14739 / NCIMB 2177 / R-4</strain>
    </source>
</reference>
<evidence type="ECO:0000313" key="6">
    <source>
        <dbReference type="EMBL" id="QCQ75153.1"/>
    </source>
</evidence>
<organism evidence="3 7">
    <name type="scientific">Haloferax mediterranei (strain ATCC 33500 / DSM 1411 / JCM 8866 / NBRC 14739 / NCIMB 2177 / R-4)</name>
    <name type="common">Halobacterium mediterranei</name>
    <dbReference type="NCBI Taxonomy" id="523841"/>
    <lineage>
        <taxon>Archaea</taxon>
        <taxon>Methanobacteriati</taxon>
        <taxon>Methanobacteriota</taxon>
        <taxon>Stenosarchaea group</taxon>
        <taxon>Halobacteria</taxon>
        <taxon>Halobacteriales</taxon>
        <taxon>Haloferacaceae</taxon>
        <taxon>Haloferax</taxon>
    </lineage>
</organism>
<reference evidence="3" key="1">
    <citation type="journal article" date="2012" name="Appl. Environ. Microbiol.">
        <title>Identification of the haloarchaeal phasin (PhaP) that functions in polyhydroxyalkanoate accumulation and granule formation in Haloferax mediterranei.</title>
        <authorList>
            <person name="Cai S."/>
            <person name="Cai L."/>
            <person name="Liu H."/>
            <person name="Liu X."/>
            <person name="Han J."/>
            <person name="Zhou J."/>
            <person name="Xiang H."/>
        </authorList>
    </citation>
    <scope>NUCLEOTIDE SEQUENCE</scope>
    <source>
        <strain evidence="3">CGMCC 1.2087</strain>
    </source>
</reference>
<dbReference type="Proteomes" id="UP000006469">
    <property type="component" value="Chromosome"/>
</dbReference>
<dbReference type="Proteomes" id="UP000299011">
    <property type="component" value="Chromosome"/>
</dbReference>
<dbReference type="Gene3D" id="3.40.50.620">
    <property type="entry name" value="HUPs"/>
    <property type="match status" value="1"/>
</dbReference>
<dbReference type="EMBL" id="CP001868">
    <property type="protein sequence ID" value="AFK18652.1"/>
    <property type="molecule type" value="Genomic_DNA"/>
</dbReference>
<evidence type="ECO:0000313" key="3">
    <source>
        <dbReference type="EMBL" id="AFK18652.1"/>
    </source>
</evidence>
<evidence type="ECO:0000313" key="7">
    <source>
        <dbReference type="Proteomes" id="UP000006469"/>
    </source>
</evidence>
<dbReference type="InterPro" id="IPR006015">
    <property type="entry name" value="Universal_stress_UspA"/>
</dbReference>
<reference evidence="3" key="5">
    <citation type="submission" date="2014-05" db="EMBL/GenBank/DDBJ databases">
        <authorList>
            <person name="Wang L."/>
            <person name="Yang H."/>
            <person name="Xiang H."/>
        </authorList>
    </citation>
    <scope>NUCLEOTIDE SEQUENCE</scope>
    <source>
        <strain evidence="3">CGMCC 1.2087</strain>
    </source>
</reference>
<dbReference type="AlphaFoldDB" id="I3R342"/>
<dbReference type="CDD" id="cd00293">
    <property type="entry name" value="USP-like"/>
    <property type="match status" value="1"/>
</dbReference>
<dbReference type="InterPro" id="IPR014729">
    <property type="entry name" value="Rossmann-like_a/b/a_fold"/>
</dbReference>
<evidence type="ECO:0000313" key="5">
    <source>
        <dbReference type="EMBL" id="EMA03490.1"/>
    </source>
</evidence>
<evidence type="ECO:0000259" key="2">
    <source>
        <dbReference type="Pfam" id="PF00582"/>
    </source>
</evidence>
<dbReference type="InterPro" id="IPR006016">
    <property type="entry name" value="UspA"/>
</dbReference>
<reference evidence="5 8" key="3">
    <citation type="journal article" date="2014" name="PLoS Genet.">
        <title>Phylogenetically driven sequencing of extremely halophilic archaea reveals strategies for static and dynamic osmo-response.</title>
        <authorList>
            <person name="Becker E.A."/>
            <person name="Seitzer P.M."/>
            <person name="Tritt A."/>
            <person name="Larsen D."/>
            <person name="Krusor M."/>
            <person name="Yao A.I."/>
            <person name="Wu D."/>
            <person name="Madern D."/>
            <person name="Eisen J.A."/>
            <person name="Darling A.E."/>
            <person name="Facciotti M.T."/>
        </authorList>
    </citation>
    <scope>NUCLEOTIDE SEQUENCE [LARGE SCALE GENOMIC DNA]</scope>
    <source>
        <strain evidence="5">ATCC 33500</strain>
        <strain evidence="8">ATCC 33500 / DSM 1411 / JCM 8866 / NBRC 14739 / NCIMB 2177 / R-4</strain>
    </source>
</reference>
<dbReference type="EMBL" id="CP039139">
    <property type="protein sequence ID" value="QCQ75153.1"/>
    <property type="molecule type" value="Genomic_DNA"/>
</dbReference>
<gene>
    <name evidence="3" type="primary">uspA</name>
    <name evidence="3" type="ordered locus">HFX_0933</name>
    <name evidence="4" type="ORF">BM92_04560</name>
    <name evidence="5" type="ORF">C439_05810</name>
    <name evidence="6" type="ORF">E6P09_07710</name>
</gene>